<reference evidence="3 4" key="1">
    <citation type="submission" date="2024-08" db="EMBL/GenBank/DDBJ databases">
        <title>Insights into the chromosomal genome structure of Flemingia macrophylla.</title>
        <authorList>
            <person name="Ding Y."/>
            <person name="Zhao Y."/>
            <person name="Bi W."/>
            <person name="Wu M."/>
            <person name="Zhao G."/>
            <person name="Gong Y."/>
            <person name="Li W."/>
            <person name="Zhang P."/>
        </authorList>
    </citation>
    <scope>NUCLEOTIDE SEQUENCE [LARGE SCALE GENOMIC DNA]</scope>
    <source>
        <strain evidence="3">DYQJB</strain>
        <tissue evidence="3">Leaf</tissue>
    </source>
</reference>
<organism evidence="3 4">
    <name type="scientific">Flemingia macrophylla</name>
    <dbReference type="NCBI Taxonomy" id="520843"/>
    <lineage>
        <taxon>Eukaryota</taxon>
        <taxon>Viridiplantae</taxon>
        <taxon>Streptophyta</taxon>
        <taxon>Embryophyta</taxon>
        <taxon>Tracheophyta</taxon>
        <taxon>Spermatophyta</taxon>
        <taxon>Magnoliopsida</taxon>
        <taxon>eudicotyledons</taxon>
        <taxon>Gunneridae</taxon>
        <taxon>Pentapetalae</taxon>
        <taxon>rosids</taxon>
        <taxon>fabids</taxon>
        <taxon>Fabales</taxon>
        <taxon>Fabaceae</taxon>
        <taxon>Papilionoideae</taxon>
        <taxon>50 kb inversion clade</taxon>
        <taxon>NPAAA clade</taxon>
        <taxon>indigoferoid/millettioid clade</taxon>
        <taxon>Phaseoleae</taxon>
        <taxon>Flemingia</taxon>
    </lineage>
</organism>
<comment type="catalytic activity">
    <reaction evidence="1">
        <text>L-proline + a quinone = (S)-1-pyrroline-5-carboxylate + a quinol + H(+)</text>
        <dbReference type="Rhea" id="RHEA:23784"/>
        <dbReference type="ChEBI" id="CHEBI:15378"/>
        <dbReference type="ChEBI" id="CHEBI:17388"/>
        <dbReference type="ChEBI" id="CHEBI:24646"/>
        <dbReference type="ChEBI" id="CHEBI:60039"/>
        <dbReference type="ChEBI" id="CHEBI:132124"/>
        <dbReference type="EC" id="1.5.5.2"/>
    </reaction>
</comment>
<protein>
    <recommendedName>
        <fullName evidence="1">Proline dehydrogenase</fullName>
        <ecNumber evidence="1">1.5.5.2</ecNumber>
    </recommendedName>
</protein>
<comment type="similarity">
    <text evidence="1">Belongs to the proline oxidase family.</text>
</comment>
<dbReference type="EC" id="1.5.5.2" evidence="1"/>
<feature type="compositionally biased region" description="Low complexity" evidence="2">
    <location>
        <begin position="238"/>
        <end position="249"/>
    </location>
</feature>
<dbReference type="EMBL" id="JBGMDY010000001">
    <property type="protein sequence ID" value="KAL2346796.1"/>
    <property type="molecule type" value="Genomic_DNA"/>
</dbReference>
<dbReference type="PANTHER" id="PTHR13914:SF33">
    <property type="entry name" value="PROLINE DEHYDROGENASE"/>
    <property type="match status" value="1"/>
</dbReference>
<accession>A0ABD1NF94</accession>
<dbReference type="InterPro" id="IPR015659">
    <property type="entry name" value="Proline_oxidase"/>
</dbReference>
<evidence type="ECO:0000313" key="3">
    <source>
        <dbReference type="EMBL" id="KAL2346796.1"/>
    </source>
</evidence>
<keyword evidence="4" id="KW-1185">Reference proteome</keyword>
<keyword evidence="1" id="KW-0642">Proline metabolism</keyword>
<feature type="region of interest" description="Disordered" evidence="2">
    <location>
        <begin position="29"/>
        <end position="91"/>
    </location>
</feature>
<gene>
    <name evidence="3" type="ORF">Fmac_000796</name>
</gene>
<keyword evidence="1" id="KW-0274">FAD</keyword>
<proteinExistence type="inferred from homology"/>
<evidence type="ECO:0000256" key="2">
    <source>
        <dbReference type="SAM" id="MobiDB-lite"/>
    </source>
</evidence>
<evidence type="ECO:0000313" key="4">
    <source>
        <dbReference type="Proteomes" id="UP001603857"/>
    </source>
</evidence>
<dbReference type="GO" id="GO:0004657">
    <property type="term" value="F:proline dehydrogenase activity"/>
    <property type="evidence" value="ECO:0007669"/>
    <property type="project" value="UniProtKB-EC"/>
</dbReference>
<comment type="cofactor">
    <cofactor evidence="1">
        <name>FAD</name>
        <dbReference type="ChEBI" id="CHEBI:57692"/>
    </cofactor>
</comment>
<feature type="compositionally biased region" description="Basic residues" evidence="2">
    <location>
        <begin position="220"/>
        <end position="237"/>
    </location>
</feature>
<comment type="caution">
    <text evidence="3">The sequence shown here is derived from an EMBL/GenBank/DDBJ whole genome shotgun (WGS) entry which is preliminary data.</text>
</comment>
<keyword evidence="1" id="KW-0560">Oxidoreductase</keyword>
<dbReference type="Proteomes" id="UP001603857">
    <property type="component" value="Unassembled WGS sequence"/>
</dbReference>
<dbReference type="AlphaFoldDB" id="A0ABD1NF94"/>
<keyword evidence="1" id="KW-0285">Flavoprotein</keyword>
<sequence>MKDRANRLEYDYKVVNNADHIQLMHSCRSDVRGGSGGGAHGGAREGKRRRQIGGRGCEGRWSAWQRSRGEAEEAEIATGGGGDNSHGKGPNPFSASAMLSATCCCVCRRRLSFSSSSPVLPPPTSVLRPAATDDLNFNDHHKLFSHLPTSYLLCSAAVLHATAVDPLVDFDTWLLRSNLMNVNGLREILLASVRHFFYNHFCAGKDAPRRQEHPSPQPRRPPRHARLQRRRRLRQPRLRPQLPRLPSHR</sequence>
<comment type="function">
    <text evidence="1">Converts proline to delta-1-pyrroline-5-carboxylate.</text>
</comment>
<feature type="region of interest" description="Disordered" evidence="2">
    <location>
        <begin position="207"/>
        <end position="249"/>
    </location>
</feature>
<name>A0ABD1NF94_9FABA</name>
<evidence type="ECO:0000256" key="1">
    <source>
        <dbReference type="RuleBase" id="RU364054"/>
    </source>
</evidence>
<dbReference type="GO" id="GO:0006560">
    <property type="term" value="P:proline metabolic process"/>
    <property type="evidence" value="ECO:0007669"/>
    <property type="project" value="UniProtKB-KW"/>
</dbReference>
<dbReference type="PANTHER" id="PTHR13914">
    <property type="entry name" value="PROLINE OXIDASE"/>
    <property type="match status" value="1"/>
</dbReference>